<feature type="transmembrane region" description="Helical" evidence="2">
    <location>
        <begin position="548"/>
        <end position="566"/>
    </location>
</feature>
<keyword evidence="1" id="KW-0997">Cell inner membrane</keyword>
<sequence>MTRLSQWIIFAFSALGLLLTVNQTFLFSRAIGVVINGQTFLYVLTLVFFPIIFLIMPRAARVKGEVGLLDWALFLLACLCSGYLILHANDIIFSSWQFTAPTQAQLVAGLTWLLVLEGARRTNGWPLTIVVLLVSLYPIVADHMPGPLNSVPLPAPDLAAYHLYSFESVFGVPMRAFADLVVGFIVFGLALQFTGAAKFFNDVAFALMGTVRGGAAHVAVVSSALQASISGSVISNVMTSGSVSIPAMKRTGFSASYAGGVEAVASTGGVLTPPVMGTTAFIMATFLSIPYTEVALAAAIPAALFYIGLLLQVDAYAARRGLKGLPRAELPTLAEAFKGGWHYCLVFIALITMLAQGMNESRAAFYATGLLLVVNQYRPENRVGLAGLREMITGIGRGLSEIIAIILAIGMIAGGLAATGILSTLSTELVFLAGDAPIMLLIMGALTSFVLGMGMTVSACYIFLAIVLVPALVKVGFNPLAVHLFVMYWGMLSFVTPPVAIATFAAAAIAKVPAIKIGWHAMRLASVMYFVPFFFVMNPALILQGTPYEIVTSIITAVCGVAAVSWSLQGYMLGVGGIANSVAGVATRAVLMLAGLILASPGNASLGLNQLEFGAIGIALIALCALAIRTLPGCAMTAPLSASPAGE</sequence>
<dbReference type="Pfam" id="PF06808">
    <property type="entry name" value="DctM"/>
    <property type="match status" value="1"/>
</dbReference>
<feature type="transmembrane region" description="Helical" evidence="2">
    <location>
        <begin position="123"/>
        <end position="140"/>
    </location>
</feature>
<feature type="transmembrane region" description="Helical" evidence="2">
    <location>
        <begin position="486"/>
        <end position="509"/>
    </location>
</feature>
<dbReference type="PANTHER" id="PTHR43849">
    <property type="entry name" value="BLL3936 PROTEIN"/>
    <property type="match status" value="1"/>
</dbReference>
<keyword evidence="2" id="KW-0472">Membrane</keyword>
<keyword evidence="2" id="KW-0812">Transmembrane</keyword>
<name>A0A4R5VHA3_9RHOB</name>
<dbReference type="EMBL" id="SMUV01000021">
    <property type="protein sequence ID" value="TDK53699.1"/>
    <property type="molecule type" value="Genomic_DNA"/>
</dbReference>
<protein>
    <submittedName>
        <fullName evidence="4">TRAP transporter fused permease subunit</fullName>
    </submittedName>
</protein>
<feature type="transmembrane region" description="Helical" evidence="2">
    <location>
        <begin position="339"/>
        <end position="357"/>
    </location>
</feature>
<comment type="function">
    <text evidence="1">Part of the tripartite ATP-independent periplasmic (TRAP) transport system.</text>
</comment>
<feature type="transmembrane region" description="Helical" evidence="2">
    <location>
        <begin position="578"/>
        <end position="599"/>
    </location>
</feature>
<dbReference type="AlphaFoldDB" id="A0A4R5VHA3"/>
<feature type="transmembrane region" description="Helical" evidence="2">
    <location>
        <begin position="521"/>
        <end position="542"/>
    </location>
</feature>
<feature type="transmembrane region" description="Helical" evidence="2">
    <location>
        <begin position="459"/>
        <end position="480"/>
    </location>
</feature>
<dbReference type="GO" id="GO:0005886">
    <property type="term" value="C:plasma membrane"/>
    <property type="evidence" value="ECO:0007669"/>
    <property type="project" value="UniProtKB-SubCell"/>
</dbReference>
<organism evidence="4 5">
    <name type="scientific">Antarcticimicrobium luteum</name>
    <dbReference type="NCBI Taxonomy" id="2547397"/>
    <lineage>
        <taxon>Bacteria</taxon>
        <taxon>Pseudomonadati</taxon>
        <taxon>Pseudomonadota</taxon>
        <taxon>Alphaproteobacteria</taxon>
        <taxon>Rhodobacterales</taxon>
        <taxon>Paracoccaceae</taxon>
        <taxon>Antarcticimicrobium</taxon>
    </lineage>
</organism>
<dbReference type="InterPro" id="IPR010656">
    <property type="entry name" value="DctM"/>
</dbReference>
<feature type="transmembrane region" description="Helical" evidence="2">
    <location>
        <begin position="399"/>
        <end position="423"/>
    </location>
</feature>
<dbReference type="NCBIfam" id="TIGR02123">
    <property type="entry name" value="TRAP_fused"/>
    <property type="match status" value="1"/>
</dbReference>
<comment type="caution">
    <text evidence="4">The sequence shown here is derived from an EMBL/GenBank/DDBJ whole genome shotgun (WGS) entry which is preliminary data.</text>
</comment>
<dbReference type="GO" id="GO:0022857">
    <property type="term" value="F:transmembrane transporter activity"/>
    <property type="evidence" value="ECO:0007669"/>
    <property type="project" value="UniProtKB-UniRule"/>
</dbReference>
<dbReference type="InterPro" id="IPR011853">
    <property type="entry name" value="TRAP_DctM-Dct_fused"/>
</dbReference>
<feature type="transmembrane region" description="Helical" evidence="2">
    <location>
        <begin position="68"/>
        <end position="86"/>
    </location>
</feature>
<evidence type="ECO:0000256" key="2">
    <source>
        <dbReference type="SAM" id="Phobius"/>
    </source>
</evidence>
<accession>A0A4R5VHA3</accession>
<keyword evidence="2" id="KW-1133">Transmembrane helix</keyword>
<evidence type="ECO:0000313" key="4">
    <source>
        <dbReference type="EMBL" id="TDK53699.1"/>
    </source>
</evidence>
<keyword evidence="1" id="KW-0813">Transport</keyword>
<dbReference type="RefSeq" id="WP_133357808.1">
    <property type="nucleotide sequence ID" value="NZ_SMUV01000021.1"/>
</dbReference>
<feature type="transmembrane region" description="Helical" evidence="2">
    <location>
        <begin position="98"/>
        <end position="116"/>
    </location>
</feature>
<proteinExistence type="predicted"/>
<feature type="transmembrane region" description="Helical" evidence="2">
    <location>
        <begin position="294"/>
        <end position="318"/>
    </location>
</feature>
<feature type="transmembrane region" description="Helical" evidence="2">
    <location>
        <begin position="172"/>
        <end position="191"/>
    </location>
</feature>
<evidence type="ECO:0000256" key="1">
    <source>
        <dbReference type="RuleBase" id="RU369079"/>
    </source>
</evidence>
<dbReference type="PANTHER" id="PTHR43849:SF2">
    <property type="entry name" value="BLL3936 PROTEIN"/>
    <property type="match status" value="1"/>
</dbReference>
<evidence type="ECO:0000313" key="5">
    <source>
        <dbReference type="Proteomes" id="UP000295301"/>
    </source>
</evidence>
<comment type="subcellular location">
    <subcellularLocation>
        <location evidence="1">Cell inner membrane</location>
        <topology evidence="1">Multi-pass membrane protein</topology>
    </subcellularLocation>
</comment>
<evidence type="ECO:0000259" key="3">
    <source>
        <dbReference type="Pfam" id="PF06808"/>
    </source>
</evidence>
<reference evidence="4 5" key="1">
    <citation type="submission" date="2019-03" db="EMBL/GenBank/DDBJ databases">
        <title>Ruegeria lutea sp. nov., a novel strain, isolated from marine sediment, the Masan Bay, South Korea.</title>
        <authorList>
            <person name="Kim J."/>
            <person name="Kim D.-Y."/>
            <person name="Lee S.-S."/>
        </authorList>
    </citation>
    <scope>NUCLEOTIDE SEQUENCE [LARGE SCALE GENOMIC DNA]</scope>
    <source>
        <strain evidence="4 5">318-1</strain>
    </source>
</reference>
<keyword evidence="1" id="KW-1003">Cell membrane</keyword>
<feature type="transmembrane region" description="Helical" evidence="2">
    <location>
        <begin position="611"/>
        <end position="631"/>
    </location>
</feature>
<gene>
    <name evidence="4" type="ORF">E1832_00355</name>
</gene>
<keyword evidence="5" id="KW-1185">Reference proteome</keyword>
<feature type="transmembrane region" description="Helical" evidence="2">
    <location>
        <begin position="39"/>
        <end position="56"/>
    </location>
</feature>
<feature type="transmembrane region" description="Helical" evidence="2">
    <location>
        <begin position="429"/>
        <end position="452"/>
    </location>
</feature>
<feature type="domain" description="TRAP C4-dicarboxylate transport system permease DctM subunit" evidence="3">
    <location>
        <begin position="110"/>
        <end position="545"/>
    </location>
</feature>
<dbReference type="Proteomes" id="UP000295301">
    <property type="component" value="Unassembled WGS sequence"/>
</dbReference>
<dbReference type="OrthoDB" id="9759894at2"/>